<feature type="coiled-coil region" evidence="1">
    <location>
        <begin position="350"/>
        <end position="377"/>
    </location>
</feature>
<reference evidence="3 4" key="1">
    <citation type="submission" date="2023-02" db="EMBL/GenBank/DDBJ databases">
        <title>Genome Sequence of L. cardiaca H63T.</title>
        <authorList>
            <person name="Lopez A.E."/>
            <person name="Cianciotto N.P."/>
        </authorList>
    </citation>
    <scope>NUCLEOTIDE SEQUENCE [LARGE SCALE GENOMIC DNA]</scope>
    <source>
        <strain evidence="3 4">H63</strain>
    </source>
</reference>
<organism evidence="3 4">
    <name type="scientific">Legionella cardiaca</name>
    <dbReference type="NCBI Taxonomy" id="1071983"/>
    <lineage>
        <taxon>Bacteria</taxon>
        <taxon>Pseudomonadati</taxon>
        <taxon>Pseudomonadota</taxon>
        <taxon>Gammaproteobacteria</taxon>
        <taxon>Legionellales</taxon>
        <taxon>Legionellaceae</taxon>
        <taxon>Legionella</taxon>
    </lineage>
</organism>
<dbReference type="Proteomes" id="UP001222087">
    <property type="component" value="Chromosome"/>
</dbReference>
<protein>
    <recommendedName>
        <fullName evidence="5">Coiled-coil protein</fullName>
    </recommendedName>
</protein>
<feature type="transmembrane region" description="Helical" evidence="2">
    <location>
        <begin position="126"/>
        <end position="146"/>
    </location>
</feature>
<keyword evidence="2" id="KW-0472">Membrane</keyword>
<proteinExistence type="predicted"/>
<feature type="transmembrane region" description="Helical" evidence="2">
    <location>
        <begin position="232"/>
        <end position="263"/>
    </location>
</feature>
<dbReference type="RefSeq" id="WP_275088944.1">
    <property type="nucleotide sequence ID" value="NZ_CP119078.1"/>
</dbReference>
<keyword evidence="2" id="KW-1133">Transmembrane helix</keyword>
<feature type="transmembrane region" description="Helical" evidence="2">
    <location>
        <begin position="94"/>
        <end position="120"/>
    </location>
</feature>
<evidence type="ECO:0000256" key="1">
    <source>
        <dbReference type="SAM" id="Coils"/>
    </source>
</evidence>
<gene>
    <name evidence="3" type="ORF">PXX05_14715</name>
</gene>
<keyword evidence="2" id="KW-0812">Transmembrane</keyword>
<evidence type="ECO:0008006" key="5">
    <source>
        <dbReference type="Google" id="ProtNLM"/>
    </source>
</evidence>
<dbReference type="EMBL" id="CP119078">
    <property type="protein sequence ID" value="WED43130.1"/>
    <property type="molecule type" value="Genomic_DNA"/>
</dbReference>
<keyword evidence="1" id="KW-0175">Coiled coil</keyword>
<name>A0ABY8AR14_9GAMM</name>
<evidence type="ECO:0000313" key="4">
    <source>
        <dbReference type="Proteomes" id="UP001222087"/>
    </source>
</evidence>
<evidence type="ECO:0000313" key="3">
    <source>
        <dbReference type="EMBL" id="WED43130.1"/>
    </source>
</evidence>
<evidence type="ECO:0000256" key="2">
    <source>
        <dbReference type="SAM" id="Phobius"/>
    </source>
</evidence>
<keyword evidence="4" id="KW-1185">Reference proteome</keyword>
<sequence length="431" mass="47808">MAMKLSTASQDLISQLCKKNPNLASTFQHTGEIERPTLLEWFEKTPMSSDDDEIFLMASLHASLLKDFYDSIKKPSMQVKEKKKPVNWYSKIKYAVLAIAGTIYFGCEGFDGITAIMGIFSSIPTLAIFAAGTLFSILSVIVFYSFDLVEISKNLGVKSSDAPQLLDVLLDEFKQIKVLRLELAKASNKTQEQLQSDLAIANMLLKRHQELDEARKKLKEALSNPKLKMAKILTAAVAGIIFFSGGFFAGQTVAMAVAGLFMASVAATFWPIVLASIVVGLAAFSVYWFVERPGIENLISRWKGLDKEKIDALCKSRVVDRETEKLQGLIDNLNEKVDLHSRHATSDLQVSQLTEEVSRLRSQLEDAIKEKQSLETAMNDEFAFSKTPVSSEVPPQYYQSGGPTMFAIRKTKSTGDLVSYEHSLGTSEITQ</sequence>
<feature type="transmembrane region" description="Helical" evidence="2">
    <location>
        <begin position="269"/>
        <end position="290"/>
    </location>
</feature>
<accession>A0ABY8AR14</accession>